<comment type="caution">
    <text evidence="1">The sequence shown here is derived from an EMBL/GenBank/DDBJ whole genome shotgun (WGS) entry which is preliminary data.</text>
</comment>
<gene>
    <name evidence="1" type="ORF">SDC9_135258</name>
</gene>
<reference evidence="1" key="1">
    <citation type="submission" date="2019-08" db="EMBL/GenBank/DDBJ databases">
        <authorList>
            <person name="Kucharzyk K."/>
            <person name="Murdoch R.W."/>
            <person name="Higgins S."/>
            <person name="Loffler F."/>
        </authorList>
    </citation>
    <scope>NUCLEOTIDE SEQUENCE</scope>
</reference>
<proteinExistence type="predicted"/>
<name>A0A645DFV8_9ZZZZ</name>
<accession>A0A645DFV8</accession>
<evidence type="ECO:0000313" key="1">
    <source>
        <dbReference type="EMBL" id="MPM88157.1"/>
    </source>
</evidence>
<dbReference type="AlphaFoldDB" id="A0A645DFV8"/>
<organism evidence="1">
    <name type="scientific">bioreactor metagenome</name>
    <dbReference type="NCBI Taxonomy" id="1076179"/>
    <lineage>
        <taxon>unclassified sequences</taxon>
        <taxon>metagenomes</taxon>
        <taxon>ecological metagenomes</taxon>
    </lineage>
</organism>
<dbReference type="EMBL" id="VSSQ01035832">
    <property type="protein sequence ID" value="MPM88157.1"/>
    <property type="molecule type" value="Genomic_DNA"/>
</dbReference>
<sequence>MQGHLDALITVLVMHEVDDIQGIDIELGQPAAHCLKPLLHLIIVKILTCDRSKPRANLLSTLFIPSPIDCVQQGLCKIHAGTEELHLLADPHCGNTAGDTVVITVVTAHQIVVLILNGGRFDGETGAIAFEGFGKAPAPQNRKVRLRCRTEIGQAMQEAVTHLGHHVSSVVSYSSD</sequence>
<protein>
    <submittedName>
        <fullName evidence="1">Uncharacterized protein</fullName>
    </submittedName>
</protein>